<proteinExistence type="inferred from homology"/>
<evidence type="ECO:0000256" key="6">
    <source>
        <dbReference type="ARBA" id="ARBA00038076"/>
    </source>
</evidence>
<feature type="transmembrane region" description="Helical" evidence="7">
    <location>
        <begin position="111"/>
        <end position="133"/>
    </location>
</feature>
<evidence type="ECO:0000256" key="7">
    <source>
        <dbReference type="SAM" id="Phobius"/>
    </source>
</evidence>
<feature type="domain" description="ABC3 transporter permease C-terminal" evidence="8">
    <location>
        <begin position="520"/>
        <end position="637"/>
    </location>
</feature>
<feature type="transmembrane region" description="Helical" evidence="7">
    <location>
        <begin position="258"/>
        <end position="275"/>
    </location>
</feature>
<sequence>MPGIAFSNFREHRRLFTGAILAVALGVALMQASLSMMAAVSEARIPAGLSGQARERIRDAYAGAATLLGMTVMLAGFLALFIVGSTFAFTVAQRRRELALLRLAGGSRPQLVVLLLAEAALLGAVGAAAGVLLGVPGTWAQAWLLAAFGFLPGAVAPALNGGIMLASACVGFTVALFGVLAAARRAALVRPLEALRDTGRAARVMTVARWVFGLSSLAFVIWLVAAAQTGRVDVLGALLIAMAVSVVGAVALSLLSPLVVPLVGGLLGLALRRSILGEIAQANLRDAVRRSASTAAPLIVLVSLVVGLMGTLASLGRMGGEEQKRIVAGDLVVDSTGAQASRIAAVPGVAVASPQATVPIAVTVGRRAYRRTYYSGIVAVDPSAYRQTYRRAPRSGSLAALRGRTIAVGPGLSEEGLRRGGVAVARIGGQGVRLRIVAVMAPVLENGADGFLLPRELVPADVMAKAPTRTVIQVMPGTAPSAVAARIRAAGIGTVRSLADWADDEADRQQKGNEAIFAVLVGLGGLYAAVAVVNAVVIAGAERKTEFAVVRLTGMSRPQVVRMALIEAAAVTAIGLLLGLLVAAGALAGIGAAAVRAVGTPLVAVPWELLGLLVPGAFIVTAVASAWSTLSATRVPPVALATARE</sequence>
<dbReference type="Proteomes" id="UP001501442">
    <property type="component" value="Unassembled WGS sequence"/>
</dbReference>
<keyword evidence="3 7" id="KW-0812">Transmembrane</keyword>
<dbReference type="PANTHER" id="PTHR30572">
    <property type="entry name" value="MEMBRANE COMPONENT OF TRANSPORTER-RELATED"/>
    <property type="match status" value="1"/>
</dbReference>
<accession>A0ABP8UH69</accession>
<comment type="subcellular location">
    <subcellularLocation>
        <location evidence="1">Cell membrane</location>
        <topology evidence="1">Multi-pass membrane protein</topology>
    </subcellularLocation>
</comment>
<comment type="caution">
    <text evidence="9">The sequence shown here is derived from an EMBL/GenBank/DDBJ whole genome shotgun (WGS) entry which is preliminary data.</text>
</comment>
<dbReference type="InterPro" id="IPR050250">
    <property type="entry name" value="Macrolide_Exporter_MacB"/>
</dbReference>
<keyword evidence="5 7" id="KW-0472">Membrane</keyword>
<feature type="domain" description="ABC3 transporter permease C-terminal" evidence="8">
    <location>
        <begin position="73"/>
        <end position="186"/>
    </location>
</feature>
<evidence type="ECO:0000256" key="5">
    <source>
        <dbReference type="ARBA" id="ARBA00023136"/>
    </source>
</evidence>
<dbReference type="RefSeq" id="WP_345434935.1">
    <property type="nucleotide sequence ID" value="NZ_BAABHK010000010.1"/>
</dbReference>
<keyword evidence="4 7" id="KW-1133">Transmembrane helix</keyword>
<feature type="transmembrane region" description="Helical" evidence="7">
    <location>
        <begin position="610"/>
        <end position="630"/>
    </location>
</feature>
<feature type="transmembrane region" description="Helical" evidence="7">
    <location>
        <begin position="207"/>
        <end position="227"/>
    </location>
</feature>
<feature type="transmembrane region" description="Helical" evidence="7">
    <location>
        <begin position="295"/>
        <end position="315"/>
    </location>
</feature>
<evidence type="ECO:0000313" key="10">
    <source>
        <dbReference type="Proteomes" id="UP001501442"/>
    </source>
</evidence>
<keyword evidence="10" id="KW-1185">Reference proteome</keyword>
<name>A0ABP8UH69_9ACTN</name>
<evidence type="ECO:0000259" key="8">
    <source>
        <dbReference type="Pfam" id="PF02687"/>
    </source>
</evidence>
<comment type="similarity">
    <text evidence="6">Belongs to the ABC-4 integral membrane protein family.</text>
</comment>
<dbReference type="EMBL" id="BAABHK010000010">
    <property type="protein sequence ID" value="GAA4631941.1"/>
    <property type="molecule type" value="Genomic_DNA"/>
</dbReference>
<evidence type="ECO:0000256" key="3">
    <source>
        <dbReference type="ARBA" id="ARBA00022692"/>
    </source>
</evidence>
<feature type="transmembrane region" description="Helical" evidence="7">
    <location>
        <begin position="163"/>
        <end position="187"/>
    </location>
</feature>
<feature type="transmembrane region" description="Helical" evidence="7">
    <location>
        <begin position="515"/>
        <end position="539"/>
    </location>
</feature>
<organism evidence="9 10">
    <name type="scientific">Actinoallomurus vinaceus</name>
    <dbReference type="NCBI Taxonomy" id="1080074"/>
    <lineage>
        <taxon>Bacteria</taxon>
        <taxon>Bacillati</taxon>
        <taxon>Actinomycetota</taxon>
        <taxon>Actinomycetes</taxon>
        <taxon>Streptosporangiales</taxon>
        <taxon>Thermomonosporaceae</taxon>
        <taxon>Actinoallomurus</taxon>
    </lineage>
</organism>
<keyword evidence="2" id="KW-1003">Cell membrane</keyword>
<dbReference type="InterPro" id="IPR003838">
    <property type="entry name" value="ABC3_permease_C"/>
</dbReference>
<evidence type="ECO:0000313" key="9">
    <source>
        <dbReference type="EMBL" id="GAA4631941.1"/>
    </source>
</evidence>
<reference evidence="10" key="1">
    <citation type="journal article" date="2019" name="Int. J. Syst. Evol. Microbiol.">
        <title>The Global Catalogue of Microorganisms (GCM) 10K type strain sequencing project: providing services to taxonomists for standard genome sequencing and annotation.</title>
        <authorList>
            <consortium name="The Broad Institute Genomics Platform"/>
            <consortium name="The Broad Institute Genome Sequencing Center for Infectious Disease"/>
            <person name="Wu L."/>
            <person name="Ma J."/>
        </authorList>
    </citation>
    <scope>NUCLEOTIDE SEQUENCE [LARGE SCALE GENOMIC DNA]</scope>
    <source>
        <strain evidence="10">JCM 17939</strain>
    </source>
</reference>
<feature type="transmembrane region" description="Helical" evidence="7">
    <location>
        <begin position="67"/>
        <end position="91"/>
    </location>
</feature>
<evidence type="ECO:0000256" key="4">
    <source>
        <dbReference type="ARBA" id="ARBA00022989"/>
    </source>
</evidence>
<feature type="transmembrane region" description="Helical" evidence="7">
    <location>
        <begin position="560"/>
        <end position="590"/>
    </location>
</feature>
<gene>
    <name evidence="9" type="ORF">GCM10023196_063310</name>
</gene>
<protein>
    <recommendedName>
        <fullName evidence="8">ABC3 transporter permease C-terminal domain-containing protein</fullName>
    </recommendedName>
</protein>
<evidence type="ECO:0000256" key="1">
    <source>
        <dbReference type="ARBA" id="ARBA00004651"/>
    </source>
</evidence>
<dbReference type="Pfam" id="PF02687">
    <property type="entry name" value="FtsX"/>
    <property type="match status" value="2"/>
</dbReference>
<evidence type="ECO:0000256" key="2">
    <source>
        <dbReference type="ARBA" id="ARBA00022475"/>
    </source>
</evidence>
<dbReference type="PANTHER" id="PTHR30572:SF4">
    <property type="entry name" value="ABC TRANSPORTER PERMEASE YTRF"/>
    <property type="match status" value="1"/>
</dbReference>